<dbReference type="Pfam" id="PF00086">
    <property type="entry name" value="Thyroglobulin_1"/>
    <property type="match status" value="1"/>
</dbReference>
<keyword evidence="1 2" id="KW-1015">Disulfide bond</keyword>
<sequence>MTDGLSKFAYCSNKKTISPFLDPLYILCNVLLHDSRNHYHVSSIKYMIFFLTDKDEGLPECYNNGYFKPLQCNEKTKECWCVTKYGNQVAPPSPDRKSCDDVTHLL</sequence>
<accession>A0A4Y2IF42</accession>
<evidence type="ECO:0000256" key="1">
    <source>
        <dbReference type="ARBA" id="ARBA00023157"/>
    </source>
</evidence>
<evidence type="ECO:0000313" key="4">
    <source>
        <dbReference type="EMBL" id="GBM76288.1"/>
    </source>
</evidence>
<evidence type="ECO:0000313" key="5">
    <source>
        <dbReference type="Proteomes" id="UP000499080"/>
    </source>
</evidence>
<organism evidence="4 5">
    <name type="scientific">Araneus ventricosus</name>
    <name type="common">Orbweaver spider</name>
    <name type="synonym">Epeira ventricosa</name>
    <dbReference type="NCBI Taxonomy" id="182803"/>
    <lineage>
        <taxon>Eukaryota</taxon>
        <taxon>Metazoa</taxon>
        <taxon>Ecdysozoa</taxon>
        <taxon>Arthropoda</taxon>
        <taxon>Chelicerata</taxon>
        <taxon>Arachnida</taxon>
        <taxon>Araneae</taxon>
        <taxon>Araneomorphae</taxon>
        <taxon>Entelegynae</taxon>
        <taxon>Araneoidea</taxon>
        <taxon>Araneidae</taxon>
        <taxon>Araneus</taxon>
    </lineage>
</organism>
<dbReference type="Gene3D" id="4.10.800.10">
    <property type="entry name" value="Thyroglobulin type-1"/>
    <property type="match status" value="1"/>
</dbReference>
<protein>
    <recommendedName>
        <fullName evidence="3">Thyroglobulin type-1 domain-containing protein</fullName>
    </recommendedName>
</protein>
<feature type="domain" description="Thyroglobulin type-1" evidence="3">
    <location>
        <begin position="51"/>
        <end position="99"/>
    </location>
</feature>
<dbReference type="PROSITE" id="PS51162">
    <property type="entry name" value="THYROGLOBULIN_1_2"/>
    <property type="match status" value="1"/>
</dbReference>
<dbReference type="AlphaFoldDB" id="A0A4Y2IF42"/>
<dbReference type="CDD" id="cd00191">
    <property type="entry name" value="TY"/>
    <property type="match status" value="1"/>
</dbReference>
<dbReference type="Proteomes" id="UP000499080">
    <property type="component" value="Unassembled WGS sequence"/>
</dbReference>
<evidence type="ECO:0000259" key="3">
    <source>
        <dbReference type="PROSITE" id="PS51162"/>
    </source>
</evidence>
<dbReference type="EMBL" id="BGPR01185697">
    <property type="protein sequence ID" value="GBM76288.1"/>
    <property type="molecule type" value="Genomic_DNA"/>
</dbReference>
<dbReference type="SMART" id="SM00211">
    <property type="entry name" value="TY"/>
    <property type="match status" value="1"/>
</dbReference>
<proteinExistence type="predicted"/>
<dbReference type="InterPro" id="IPR036857">
    <property type="entry name" value="Thyroglobulin_1_sf"/>
</dbReference>
<dbReference type="InterPro" id="IPR000716">
    <property type="entry name" value="Thyroglobulin_1"/>
</dbReference>
<reference evidence="4 5" key="1">
    <citation type="journal article" date="2019" name="Sci. Rep.">
        <title>Orb-weaving spider Araneus ventricosus genome elucidates the spidroin gene catalogue.</title>
        <authorList>
            <person name="Kono N."/>
            <person name="Nakamura H."/>
            <person name="Ohtoshi R."/>
            <person name="Moran D.A.P."/>
            <person name="Shinohara A."/>
            <person name="Yoshida Y."/>
            <person name="Fujiwara M."/>
            <person name="Mori M."/>
            <person name="Tomita M."/>
            <person name="Arakawa K."/>
        </authorList>
    </citation>
    <scope>NUCLEOTIDE SEQUENCE [LARGE SCALE GENOMIC DNA]</scope>
</reference>
<dbReference type="OrthoDB" id="4473401at2759"/>
<keyword evidence="5" id="KW-1185">Reference proteome</keyword>
<gene>
    <name evidence="4" type="ORF">AVEN_170104_1</name>
</gene>
<evidence type="ECO:0000256" key="2">
    <source>
        <dbReference type="PROSITE-ProRule" id="PRU00500"/>
    </source>
</evidence>
<dbReference type="SUPFAM" id="SSF57610">
    <property type="entry name" value="Thyroglobulin type-1 domain"/>
    <property type="match status" value="1"/>
</dbReference>
<name>A0A4Y2IF42_ARAVE</name>
<comment type="caution">
    <text evidence="2">Lacks conserved residue(s) required for the propagation of feature annotation.</text>
</comment>
<feature type="disulfide bond" evidence="2">
    <location>
        <begin position="72"/>
        <end position="79"/>
    </location>
</feature>
<comment type="caution">
    <text evidence="4">The sequence shown here is derived from an EMBL/GenBank/DDBJ whole genome shotgun (WGS) entry which is preliminary data.</text>
</comment>